<accession>A0A811NHQ8</accession>
<dbReference type="PANTHER" id="PTHR48047:SF43">
    <property type="entry name" value="OS09G0379400 PROTEIN"/>
    <property type="match status" value="1"/>
</dbReference>
<reference evidence="2" key="1">
    <citation type="submission" date="2020-10" db="EMBL/GenBank/DDBJ databases">
        <authorList>
            <person name="Han B."/>
            <person name="Lu T."/>
            <person name="Zhao Q."/>
            <person name="Huang X."/>
            <person name="Zhao Y."/>
        </authorList>
    </citation>
    <scope>NUCLEOTIDE SEQUENCE</scope>
</reference>
<protein>
    <submittedName>
        <fullName evidence="2">Uncharacterized protein</fullName>
    </submittedName>
</protein>
<dbReference type="OrthoDB" id="677323at2759"/>
<evidence type="ECO:0000256" key="1">
    <source>
        <dbReference type="ARBA" id="ARBA00009995"/>
    </source>
</evidence>
<dbReference type="EMBL" id="CAJGYO010000004">
    <property type="protein sequence ID" value="CAD6225107.1"/>
    <property type="molecule type" value="Genomic_DNA"/>
</dbReference>
<keyword evidence="3" id="KW-1185">Reference proteome</keyword>
<dbReference type="PANTHER" id="PTHR48047">
    <property type="entry name" value="GLYCOSYLTRANSFERASE"/>
    <property type="match status" value="1"/>
</dbReference>
<dbReference type="Gene3D" id="3.40.50.2000">
    <property type="entry name" value="Glycogen Phosphorylase B"/>
    <property type="match status" value="2"/>
</dbReference>
<organism evidence="2 3">
    <name type="scientific">Miscanthus lutarioriparius</name>
    <dbReference type="NCBI Taxonomy" id="422564"/>
    <lineage>
        <taxon>Eukaryota</taxon>
        <taxon>Viridiplantae</taxon>
        <taxon>Streptophyta</taxon>
        <taxon>Embryophyta</taxon>
        <taxon>Tracheophyta</taxon>
        <taxon>Spermatophyta</taxon>
        <taxon>Magnoliopsida</taxon>
        <taxon>Liliopsida</taxon>
        <taxon>Poales</taxon>
        <taxon>Poaceae</taxon>
        <taxon>PACMAD clade</taxon>
        <taxon>Panicoideae</taxon>
        <taxon>Andropogonodae</taxon>
        <taxon>Andropogoneae</taxon>
        <taxon>Saccharinae</taxon>
        <taxon>Miscanthus</taxon>
    </lineage>
</organism>
<comment type="similarity">
    <text evidence="1">Belongs to the UDP-glycosyltransferase family.</text>
</comment>
<dbReference type="AlphaFoldDB" id="A0A811NHQ8"/>
<evidence type="ECO:0000313" key="2">
    <source>
        <dbReference type="EMBL" id="CAD6225107.1"/>
    </source>
</evidence>
<dbReference type="GO" id="GO:0035251">
    <property type="term" value="F:UDP-glucosyltransferase activity"/>
    <property type="evidence" value="ECO:0007669"/>
    <property type="project" value="TreeGrafter"/>
</dbReference>
<gene>
    <name evidence="2" type="ORF">NCGR_LOCUS17270</name>
</gene>
<evidence type="ECO:0000313" key="3">
    <source>
        <dbReference type="Proteomes" id="UP000604825"/>
    </source>
</evidence>
<dbReference type="SUPFAM" id="SSF53756">
    <property type="entry name" value="UDP-Glycosyltransferase/glycogen phosphorylase"/>
    <property type="match status" value="1"/>
</dbReference>
<dbReference type="Proteomes" id="UP000604825">
    <property type="component" value="Unassembled WGS sequence"/>
</dbReference>
<sequence>MASSAPAPAPTLSCGGAHDAQAQLPHIVIFSFMAKGHTIPLTDLTHLLRRRQLATVTFLATPGNAAFVRAALAGADGVAIVELPFTDNLTYSGAPPRAECIEALDSLSSLPAFVESVAAAALTLADIPFPFNDPATTGSIREIDAKVGYAIANSPALIVNTFDAMEGHYIQHWNRPVGPRAWPVGPLCLARTAPEAHWHGDVVAKLIAGE</sequence>
<proteinExistence type="inferred from homology"/>
<name>A0A811NHQ8_9POAL</name>
<comment type="caution">
    <text evidence="2">The sequence shown here is derived from an EMBL/GenBank/DDBJ whole genome shotgun (WGS) entry which is preliminary data.</text>
</comment>